<dbReference type="PANTHER" id="PTHR16515">
    <property type="entry name" value="PR DOMAIN ZINC FINGER PROTEIN"/>
    <property type="match status" value="1"/>
</dbReference>
<feature type="compositionally biased region" description="Polar residues" evidence="9">
    <location>
        <begin position="255"/>
        <end position="267"/>
    </location>
</feature>
<dbReference type="FunFam" id="3.30.160.60:FF:000512">
    <property type="entry name" value="zinc finger protein 197 isoform X1"/>
    <property type="match status" value="1"/>
</dbReference>
<feature type="region of interest" description="Disordered" evidence="9">
    <location>
        <begin position="191"/>
        <end position="267"/>
    </location>
</feature>
<keyword evidence="2" id="KW-0479">Metal-binding</keyword>
<dbReference type="SUPFAM" id="SSF57667">
    <property type="entry name" value="beta-beta-alpha zinc fingers"/>
    <property type="match status" value="6"/>
</dbReference>
<feature type="domain" description="C2H2-type" evidence="10">
    <location>
        <begin position="678"/>
        <end position="706"/>
    </location>
</feature>
<feature type="domain" description="C2H2-type" evidence="10">
    <location>
        <begin position="650"/>
        <end position="677"/>
    </location>
</feature>
<evidence type="ECO:0000256" key="6">
    <source>
        <dbReference type="ARBA" id="ARBA00023125"/>
    </source>
</evidence>
<keyword evidence="6" id="KW-0238">DNA-binding</keyword>
<dbReference type="Pfam" id="PF00096">
    <property type="entry name" value="zf-C2H2"/>
    <property type="match status" value="5"/>
</dbReference>
<evidence type="ECO:0000313" key="11">
    <source>
        <dbReference type="EMBL" id="KAK9879244.1"/>
    </source>
</evidence>
<dbReference type="AlphaFoldDB" id="A0AAW1U8J2"/>
<dbReference type="InterPro" id="IPR050331">
    <property type="entry name" value="Zinc_finger"/>
</dbReference>
<feature type="domain" description="C2H2-type" evidence="10">
    <location>
        <begin position="888"/>
        <end position="915"/>
    </location>
</feature>
<dbReference type="FunFam" id="3.30.160.60:FF:000100">
    <property type="entry name" value="Zinc finger 45-like"/>
    <property type="match status" value="1"/>
</dbReference>
<evidence type="ECO:0000256" key="2">
    <source>
        <dbReference type="ARBA" id="ARBA00022723"/>
    </source>
</evidence>
<protein>
    <recommendedName>
        <fullName evidence="10">C2H2-type domain-containing protein</fullName>
    </recommendedName>
</protein>
<dbReference type="GO" id="GO:1990837">
    <property type="term" value="F:sequence-specific double-stranded DNA binding"/>
    <property type="evidence" value="ECO:0007669"/>
    <property type="project" value="UniProtKB-ARBA"/>
</dbReference>
<feature type="compositionally biased region" description="Polar residues" evidence="9">
    <location>
        <begin position="404"/>
        <end position="413"/>
    </location>
</feature>
<dbReference type="GO" id="GO:0010468">
    <property type="term" value="P:regulation of gene expression"/>
    <property type="evidence" value="ECO:0007669"/>
    <property type="project" value="TreeGrafter"/>
</dbReference>
<name>A0AAW1U8J2_9CUCU</name>
<dbReference type="GO" id="GO:0008270">
    <property type="term" value="F:zinc ion binding"/>
    <property type="evidence" value="ECO:0007669"/>
    <property type="project" value="UniProtKB-KW"/>
</dbReference>
<dbReference type="EMBL" id="JARQZJ010000061">
    <property type="protein sequence ID" value="KAK9879244.1"/>
    <property type="molecule type" value="Genomic_DNA"/>
</dbReference>
<feature type="region of interest" description="Disordered" evidence="9">
    <location>
        <begin position="394"/>
        <end position="413"/>
    </location>
</feature>
<feature type="domain" description="C2H2-type" evidence="10">
    <location>
        <begin position="598"/>
        <end position="625"/>
    </location>
</feature>
<comment type="subcellular location">
    <subcellularLocation>
        <location evidence="1">Nucleus</location>
    </subcellularLocation>
</comment>
<dbReference type="SMART" id="SM00355">
    <property type="entry name" value="ZnF_C2H2"/>
    <property type="match status" value="15"/>
</dbReference>
<accession>A0AAW1U8J2</accession>
<keyword evidence="5" id="KW-0862">Zinc</keyword>
<dbReference type="PROSITE" id="PS50157">
    <property type="entry name" value="ZINC_FINGER_C2H2_2"/>
    <property type="match status" value="11"/>
</dbReference>
<feature type="domain" description="C2H2-type" evidence="10">
    <location>
        <begin position="737"/>
        <end position="765"/>
    </location>
</feature>
<evidence type="ECO:0000256" key="9">
    <source>
        <dbReference type="SAM" id="MobiDB-lite"/>
    </source>
</evidence>
<feature type="domain" description="C2H2-type" evidence="10">
    <location>
        <begin position="802"/>
        <end position="829"/>
    </location>
</feature>
<evidence type="ECO:0000256" key="3">
    <source>
        <dbReference type="ARBA" id="ARBA00022737"/>
    </source>
</evidence>
<evidence type="ECO:0000256" key="7">
    <source>
        <dbReference type="ARBA" id="ARBA00023242"/>
    </source>
</evidence>
<feature type="compositionally biased region" description="Low complexity" evidence="9">
    <location>
        <begin position="240"/>
        <end position="250"/>
    </location>
</feature>
<comment type="caution">
    <text evidence="11">The sequence shown here is derived from an EMBL/GenBank/DDBJ whole genome shotgun (WGS) entry which is preliminary data.</text>
</comment>
<dbReference type="Proteomes" id="UP001431783">
    <property type="component" value="Unassembled WGS sequence"/>
</dbReference>
<keyword evidence="4 8" id="KW-0863">Zinc-finger</keyword>
<dbReference type="InterPro" id="IPR036236">
    <property type="entry name" value="Znf_C2H2_sf"/>
</dbReference>
<keyword evidence="7" id="KW-0539">Nucleus</keyword>
<feature type="domain" description="C2H2-type" evidence="10">
    <location>
        <begin position="622"/>
        <end position="649"/>
    </location>
</feature>
<dbReference type="FunFam" id="3.30.160.60:FF:000303">
    <property type="entry name" value="Zinc finger protein 41"/>
    <property type="match status" value="1"/>
</dbReference>
<sequence>MESSIICPVCTLFLRPGITLRNHLSTHPKQKVIDALVKLAESETQPGDCCSEEVCPTSSNQPYSSLTNSAWNIEGSSQVPTPFQGNHVFIYQQSMSTSQTNSLNPLTQQYIIPAVLNPQMMPYVYQQQQFIMSSGSCIPQMRLMPFEMTNPSTMGISSSPSVCSTKTVMETIENNENENNEEILDSEYHSAEQTKVDENEVQKKEEIKSNSETGENLNEKAYDEEQTEEGSVRIDDVQSESRWNTSSSSEELNKACQTPSAPSSSQQYENFTKKGEYYYFNNESENAVNYSSNVQLESIYEQQDPIYTSANILQSTEHLDFVDVDGVQVIIGDFANNSIISRVDSFDNGTEGNVLMSIGENILETSQKVNFNTAPDVEESVSRSSEHVNIRTDERMPPRGELSGQESLGGTSDINWNRLHYNEGSSGTSYNLLGEEVWDDGSDADCPQNEEEHEMPSVVDYTPPPLNFKCSQCDEAFSCLQDRKQHVSKKHTDVGKTNNPKLNVIGNQIGKRKVKKLIVKLKSDSEKKYDTVFTNKIKIENSEQQNIPETRVEDVRIEENVSTDSRTVCAVCNAVLPHAKALKEHKMEIHQIPNNFRFKCTTCNNNFPNEYRFTEHLKVHPLECKLCGKLFYKRQNIQLHTKRHLGIKPYKCDMCEKSFVTKQKLQEHRNIHTGNAPIKCNLCDESFRRHSNLVQHRNRHHFKMKKKVKDYVCHCGEYFHSRKKLAWHKETHDSKPKACTKCNEKFIHLASLTRHMRKAHNERYLPTEERSMENVECPICKGVFLKSSLEVHIRTHSGARPFSCLICNKDFTTRWNLKLHKWTHASRVSKPFKCDLCNGAFVRESDYTSHMNSHKSIKPYTCNYCGAKFIRKYNCQRHVKEHENAKTYNCSVCSKSFHRSYYLKDHMRVHSGVRPFSCHVCGKTSTTKSNHNKHIQIHHAREPVSTEN</sequence>
<reference evidence="11 12" key="1">
    <citation type="submission" date="2023-03" db="EMBL/GenBank/DDBJ databases">
        <title>Genome insight into feeding habits of ladybird beetles.</title>
        <authorList>
            <person name="Li H.-S."/>
            <person name="Huang Y.-H."/>
            <person name="Pang H."/>
        </authorList>
    </citation>
    <scope>NUCLEOTIDE SEQUENCE [LARGE SCALE GENOMIC DNA]</scope>
    <source>
        <strain evidence="11">SYSU_2023b</strain>
        <tissue evidence="11">Whole body</tissue>
    </source>
</reference>
<gene>
    <name evidence="11" type="ORF">WA026_004093</name>
</gene>
<evidence type="ECO:0000259" key="10">
    <source>
        <dbReference type="PROSITE" id="PS50157"/>
    </source>
</evidence>
<dbReference type="PANTHER" id="PTHR16515:SF49">
    <property type="entry name" value="GASTRULA ZINC FINGER PROTEIN XLCGF49.1-LIKE-RELATED"/>
    <property type="match status" value="1"/>
</dbReference>
<keyword evidence="12" id="KW-1185">Reference proteome</keyword>
<feature type="domain" description="C2H2-type" evidence="10">
    <location>
        <begin position="832"/>
        <end position="859"/>
    </location>
</feature>
<dbReference type="GO" id="GO:0005634">
    <property type="term" value="C:nucleus"/>
    <property type="evidence" value="ECO:0007669"/>
    <property type="project" value="UniProtKB-SubCell"/>
</dbReference>
<evidence type="ECO:0000256" key="1">
    <source>
        <dbReference type="ARBA" id="ARBA00004123"/>
    </source>
</evidence>
<proteinExistence type="predicted"/>
<dbReference type="PROSITE" id="PS00028">
    <property type="entry name" value="ZINC_FINGER_C2H2_1"/>
    <property type="match status" value="10"/>
</dbReference>
<dbReference type="InterPro" id="IPR013087">
    <property type="entry name" value="Znf_C2H2_type"/>
</dbReference>
<keyword evidence="3" id="KW-0677">Repeat</keyword>
<dbReference type="Gene3D" id="3.30.160.60">
    <property type="entry name" value="Classic Zinc Finger"/>
    <property type="match status" value="10"/>
</dbReference>
<evidence type="ECO:0000313" key="12">
    <source>
        <dbReference type="Proteomes" id="UP001431783"/>
    </source>
</evidence>
<feature type="domain" description="C2H2-type" evidence="10">
    <location>
        <begin position="916"/>
        <end position="943"/>
    </location>
</feature>
<evidence type="ECO:0000256" key="4">
    <source>
        <dbReference type="ARBA" id="ARBA00022771"/>
    </source>
</evidence>
<feature type="domain" description="C2H2-type" evidence="10">
    <location>
        <begin position="468"/>
        <end position="492"/>
    </location>
</feature>
<evidence type="ECO:0000256" key="8">
    <source>
        <dbReference type="PROSITE-ProRule" id="PRU00042"/>
    </source>
</evidence>
<feature type="domain" description="C2H2-type" evidence="10">
    <location>
        <begin position="860"/>
        <end position="887"/>
    </location>
</feature>
<evidence type="ECO:0000256" key="5">
    <source>
        <dbReference type="ARBA" id="ARBA00022833"/>
    </source>
</evidence>
<feature type="compositionally biased region" description="Basic and acidic residues" evidence="9">
    <location>
        <begin position="191"/>
        <end position="209"/>
    </location>
</feature>
<organism evidence="11 12">
    <name type="scientific">Henosepilachna vigintioctopunctata</name>
    <dbReference type="NCBI Taxonomy" id="420089"/>
    <lineage>
        <taxon>Eukaryota</taxon>
        <taxon>Metazoa</taxon>
        <taxon>Ecdysozoa</taxon>
        <taxon>Arthropoda</taxon>
        <taxon>Hexapoda</taxon>
        <taxon>Insecta</taxon>
        <taxon>Pterygota</taxon>
        <taxon>Neoptera</taxon>
        <taxon>Endopterygota</taxon>
        <taxon>Coleoptera</taxon>
        <taxon>Polyphaga</taxon>
        <taxon>Cucujiformia</taxon>
        <taxon>Coccinelloidea</taxon>
        <taxon>Coccinellidae</taxon>
        <taxon>Epilachninae</taxon>
        <taxon>Epilachnini</taxon>
        <taxon>Henosepilachna</taxon>
    </lineage>
</organism>